<evidence type="ECO:0000313" key="1">
    <source>
        <dbReference type="EMBL" id="AMP05007.1"/>
    </source>
</evidence>
<dbReference type="STRING" id="279113.CPter91_2659"/>
<dbReference type="Proteomes" id="UP000074561">
    <property type="component" value="Chromosome"/>
</dbReference>
<name>A0A127Q4P4_9BURK</name>
<dbReference type="KEGG" id="cpra:CPter91_2659"/>
<sequence length="273" mass="28956">MPKSVHIKGISDDGSVVVGQFRNNQAPHNWQIFRYTRSNGIENLGTMGGKDIANVCISADGLVIAGSFYNKNDGSHIFRYTHSNEFQDLGTMGQKSISVNGVSADGSVIVGSFLYSLTPENTSRYHAFRYSQSKGFEDLSSFGAESAFAQGVSANGSLIVGNFHVTGGSDHAFVYSRADGVQDIGAIGGVAAFATGISNNGSVIVGKYFGAFNFHLYSYYNHAFIYTKTGGVKKLGALSGESAEAHSISPDGTTFNGSYIDSDGESYAYSAKI</sequence>
<gene>
    <name evidence="1" type="ORF">CPter91_2659</name>
</gene>
<dbReference type="PATRIC" id="fig|279113.9.peg.2622"/>
<organism evidence="1 2">
    <name type="scientific">Collimonas pratensis</name>
    <dbReference type="NCBI Taxonomy" id="279113"/>
    <lineage>
        <taxon>Bacteria</taxon>
        <taxon>Pseudomonadati</taxon>
        <taxon>Pseudomonadota</taxon>
        <taxon>Betaproteobacteria</taxon>
        <taxon>Burkholderiales</taxon>
        <taxon>Oxalobacteraceae</taxon>
        <taxon>Collimonas</taxon>
    </lineage>
</organism>
<dbReference type="EMBL" id="CP013234">
    <property type="protein sequence ID" value="AMP05007.1"/>
    <property type="molecule type" value="Genomic_DNA"/>
</dbReference>
<evidence type="ECO:0000313" key="2">
    <source>
        <dbReference type="Proteomes" id="UP000074561"/>
    </source>
</evidence>
<proteinExistence type="predicted"/>
<protein>
    <submittedName>
        <fullName evidence="1">Uncharacterized protein</fullName>
    </submittedName>
</protein>
<dbReference type="AlphaFoldDB" id="A0A127Q4P4"/>
<reference evidence="1 2" key="1">
    <citation type="submission" date="2015-11" db="EMBL/GenBank/DDBJ databases">
        <title>Exploring the genomic traits of fungus-feeding bacterial genus Collimonas.</title>
        <authorList>
            <person name="Song C."/>
            <person name="Schmidt R."/>
            <person name="de Jager V."/>
            <person name="Krzyzanowska D."/>
            <person name="Jongedijk E."/>
            <person name="Cankar K."/>
            <person name="Beekwilder J."/>
            <person name="van Veen A."/>
            <person name="de Boer W."/>
            <person name="van Veen J.A."/>
            <person name="Garbeva P."/>
        </authorList>
    </citation>
    <scope>NUCLEOTIDE SEQUENCE [LARGE SCALE GENOMIC DNA]</scope>
    <source>
        <strain evidence="1 2">Ter91</strain>
    </source>
</reference>
<accession>A0A127Q4P4</accession>